<dbReference type="PROSITE" id="PS50850">
    <property type="entry name" value="MFS"/>
    <property type="match status" value="1"/>
</dbReference>
<dbReference type="OrthoDB" id="2130629at2759"/>
<dbReference type="SUPFAM" id="SSF103473">
    <property type="entry name" value="MFS general substrate transporter"/>
    <property type="match status" value="1"/>
</dbReference>
<dbReference type="PANTHER" id="PTHR42718:SF9">
    <property type="entry name" value="MAJOR FACILITATOR SUPERFAMILY MULTIDRUG TRANSPORTER MFSC"/>
    <property type="match status" value="1"/>
</dbReference>
<dbReference type="InterPro" id="IPR020846">
    <property type="entry name" value="MFS_dom"/>
</dbReference>
<keyword evidence="2" id="KW-0813">Transport</keyword>
<feature type="region of interest" description="Disordered" evidence="6">
    <location>
        <begin position="445"/>
        <end position="468"/>
    </location>
</feature>
<dbReference type="InterPro" id="IPR036259">
    <property type="entry name" value="MFS_trans_sf"/>
</dbReference>
<dbReference type="InterPro" id="IPR011701">
    <property type="entry name" value="MFS"/>
</dbReference>
<proteinExistence type="predicted"/>
<dbReference type="PANTHER" id="PTHR42718">
    <property type="entry name" value="MAJOR FACILITATOR SUPERFAMILY MULTIDRUG TRANSPORTER MFSC"/>
    <property type="match status" value="1"/>
</dbReference>
<evidence type="ECO:0000256" key="2">
    <source>
        <dbReference type="ARBA" id="ARBA00022448"/>
    </source>
</evidence>
<dbReference type="AlphaFoldDB" id="M5FWC1"/>
<feature type="transmembrane region" description="Helical" evidence="7">
    <location>
        <begin position="12"/>
        <end position="31"/>
    </location>
</feature>
<dbReference type="OMA" id="MGTAFMP"/>
<name>M5FWC1_DACPD</name>
<dbReference type="Gene3D" id="1.20.1720.10">
    <property type="entry name" value="Multidrug resistance protein D"/>
    <property type="match status" value="1"/>
</dbReference>
<keyword evidence="10" id="KW-1185">Reference proteome</keyword>
<evidence type="ECO:0000256" key="7">
    <source>
        <dbReference type="SAM" id="Phobius"/>
    </source>
</evidence>
<feature type="domain" description="Major facilitator superfamily (MFS) profile" evidence="8">
    <location>
        <begin position="1"/>
        <end position="468"/>
    </location>
</feature>
<evidence type="ECO:0000256" key="5">
    <source>
        <dbReference type="ARBA" id="ARBA00023136"/>
    </source>
</evidence>
<feature type="transmembrane region" description="Helical" evidence="7">
    <location>
        <begin position="135"/>
        <end position="156"/>
    </location>
</feature>
<evidence type="ECO:0000256" key="1">
    <source>
        <dbReference type="ARBA" id="ARBA00004141"/>
    </source>
</evidence>
<dbReference type="STRING" id="1858805.M5FWC1"/>
<sequence>TIGRDRSILSSSLQWVVTAYALTSDCFLLLFGRLADLCGRKSAFICGSVWLIGWSVACGLARNDIELFVFRALAGMGPSATVPAAIGILAKTFRHGHARTVAFATLQAGAPLGSAFGCVLGGVVTQYVPLESWRAMFFILAGLGVAVLVMALLVYPKDEPSTEVCRRVDWVGALLITGGLVLFTFCMGQGGIAPWGWAPGYIIALLVISVAFMISFVFREYYVEKCLSLPPLMRLDLWRRSGGQFAAIQVIAFLVNGAFSTWSYWATLYYQDYLGLTPIQTMLRLLPMSAAGLTVNVVFTLIAAHVPGQIIIMLGCIGTGLANLLFAVIKTNVVFWGFGFPAAILSVWGADFIMSGGSVFTAHVAMPHEQSLAGGVFNTVNQVGSTCSFHQHGCCARCDCHKYTAGPLLHGYRVAQWTAFAFAMGGLVLSVVCLRGVGILQADRSPESRGKRERIEKGRKSVAGANAG</sequence>
<protein>
    <submittedName>
        <fullName evidence="9">MFS general substrate transporter</fullName>
    </submittedName>
</protein>
<feature type="non-terminal residue" evidence="9">
    <location>
        <position position="1"/>
    </location>
</feature>
<feature type="transmembrane region" description="Helical" evidence="7">
    <location>
        <begin position="68"/>
        <end position="89"/>
    </location>
</feature>
<dbReference type="EMBL" id="JH795862">
    <property type="protein sequence ID" value="EJU02191.1"/>
    <property type="molecule type" value="Genomic_DNA"/>
</dbReference>
<dbReference type="GO" id="GO:0016020">
    <property type="term" value="C:membrane"/>
    <property type="evidence" value="ECO:0007669"/>
    <property type="project" value="UniProtKB-SubCell"/>
</dbReference>
<dbReference type="Gene3D" id="1.20.1250.20">
    <property type="entry name" value="MFS general substrate transporter like domains"/>
    <property type="match status" value="1"/>
</dbReference>
<evidence type="ECO:0000256" key="3">
    <source>
        <dbReference type="ARBA" id="ARBA00022692"/>
    </source>
</evidence>
<dbReference type="Pfam" id="PF07690">
    <property type="entry name" value="MFS_1"/>
    <property type="match status" value="1"/>
</dbReference>
<dbReference type="GeneID" id="63690132"/>
<feature type="transmembrane region" description="Helical" evidence="7">
    <location>
        <begin position="417"/>
        <end position="442"/>
    </location>
</feature>
<feature type="compositionally biased region" description="Basic and acidic residues" evidence="6">
    <location>
        <begin position="445"/>
        <end position="459"/>
    </location>
</feature>
<evidence type="ECO:0000313" key="9">
    <source>
        <dbReference type="EMBL" id="EJU02191.1"/>
    </source>
</evidence>
<keyword evidence="4 7" id="KW-1133">Transmembrane helix</keyword>
<dbReference type="HOGENOM" id="CLU_000960_27_0_1"/>
<organism evidence="9 10">
    <name type="scientific">Dacryopinax primogenitus (strain DJM 731)</name>
    <name type="common">Brown rot fungus</name>
    <dbReference type="NCBI Taxonomy" id="1858805"/>
    <lineage>
        <taxon>Eukaryota</taxon>
        <taxon>Fungi</taxon>
        <taxon>Dikarya</taxon>
        <taxon>Basidiomycota</taxon>
        <taxon>Agaricomycotina</taxon>
        <taxon>Dacrymycetes</taxon>
        <taxon>Dacrymycetales</taxon>
        <taxon>Dacrymycetaceae</taxon>
        <taxon>Dacryopinax</taxon>
    </lineage>
</organism>
<feature type="transmembrane region" description="Helical" evidence="7">
    <location>
        <begin position="168"/>
        <end position="192"/>
    </location>
</feature>
<evidence type="ECO:0000256" key="6">
    <source>
        <dbReference type="SAM" id="MobiDB-lite"/>
    </source>
</evidence>
<feature type="transmembrane region" description="Helical" evidence="7">
    <location>
        <begin position="101"/>
        <end position="123"/>
    </location>
</feature>
<keyword evidence="3 7" id="KW-0812">Transmembrane</keyword>
<keyword evidence="5 7" id="KW-0472">Membrane</keyword>
<feature type="transmembrane region" description="Helical" evidence="7">
    <location>
        <begin position="310"/>
        <end position="329"/>
    </location>
</feature>
<feature type="transmembrane region" description="Helical" evidence="7">
    <location>
        <begin position="243"/>
        <end position="265"/>
    </location>
</feature>
<dbReference type="GO" id="GO:0022857">
    <property type="term" value="F:transmembrane transporter activity"/>
    <property type="evidence" value="ECO:0007669"/>
    <property type="project" value="InterPro"/>
</dbReference>
<evidence type="ECO:0000313" key="10">
    <source>
        <dbReference type="Proteomes" id="UP000030653"/>
    </source>
</evidence>
<evidence type="ECO:0000259" key="8">
    <source>
        <dbReference type="PROSITE" id="PS50850"/>
    </source>
</evidence>
<accession>M5FWC1</accession>
<gene>
    <name evidence="9" type="ORF">DACRYDRAFT_51930</name>
</gene>
<dbReference type="Proteomes" id="UP000030653">
    <property type="component" value="Unassembled WGS sequence"/>
</dbReference>
<feature type="transmembrane region" description="Helical" evidence="7">
    <location>
        <begin position="198"/>
        <end position="222"/>
    </location>
</feature>
<evidence type="ECO:0000256" key="4">
    <source>
        <dbReference type="ARBA" id="ARBA00022989"/>
    </source>
</evidence>
<comment type="subcellular location">
    <subcellularLocation>
        <location evidence="1">Membrane</location>
        <topology evidence="1">Multi-pass membrane protein</topology>
    </subcellularLocation>
</comment>
<reference evidence="9 10" key="1">
    <citation type="journal article" date="2012" name="Science">
        <title>The Paleozoic origin of enzymatic lignin decomposition reconstructed from 31 fungal genomes.</title>
        <authorList>
            <person name="Floudas D."/>
            <person name="Binder M."/>
            <person name="Riley R."/>
            <person name="Barry K."/>
            <person name="Blanchette R.A."/>
            <person name="Henrissat B."/>
            <person name="Martinez A.T."/>
            <person name="Otillar R."/>
            <person name="Spatafora J.W."/>
            <person name="Yadav J.S."/>
            <person name="Aerts A."/>
            <person name="Benoit I."/>
            <person name="Boyd A."/>
            <person name="Carlson A."/>
            <person name="Copeland A."/>
            <person name="Coutinho P.M."/>
            <person name="de Vries R.P."/>
            <person name="Ferreira P."/>
            <person name="Findley K."/>
            <person name="Foster B."/>
            <person name="Gaskell J."/>
            <person name="Glotzer D."/>
            <person name="Gorecki P."/>
            <person name="Heitman J."/>
            <person name="Hesse C."/>
            <person name="Hori C."/>
            <person name="Igarashi K."/>
            <person name="Jurgens J.A."/>
            <person name="Kallen N."/>
            <person name="Kersten P."/>
            <person name="Kohler A."/>
            <person name="Kuees U."/>
            <person name="Kumar T.K.A."/>
            <person name="Kuo A."/>
            <person name="LaButti K."/>
            <person name="Larrondo L.F."/>
            <person name="Lindquist E."/>
            <person name="Ling A."/>
            <person name="Lombard V."/>
            <person name="Lucas S."/>
            <person name="Lundell T."/>
            <person name="Martin R."/>
            <person name="McLaughlin D.J."/>
            <person name="Morgenstern I."/>
            <person name="Morin E."/>
            <person name="Murat C."/>
            <person name="Nagy L.G."/>
            <person name="Nolan M."/>
            <person name="Ohm R.A."/>
            <person name="Patyshakuliyeva A."/>
            <person name="Rokas A."/>
            <person name="Ruiz-Duenas F.J."/>
            <person name="Sabat G."/>
            <person name="Salamov A."/>
            <person name="Samejima M."/>
            <person name="Schmutz J."/>
            <person name="Slot J.C."/>
            <person name="St John F."/>
            <person name="Stenlid J."/>
            <person name="Sun H."/>
            <person name="Sun S."/>
            <person name="Syed K."/>
            <person name="Tsang A."/>
            <person name="Wiebenga A."/>
            <person name="Young D."/>
            <person name="Pisabarro A."/>
            <person name="Eastwood D.C."/>
            <person name="Martin F."/>
            <person name="Cullen D."/>
            <person name="Grigoriev I.V."/>
            <person name="Hibbett D.S."/>
        </authorList>
    </citation>
    <scope>NUCLEOTIDE SEQUENCE [LARGE SCALE GENOMIC DNA]</scope>
    <source>
        <strain evidence="9 10">DJM-731 SS1</strain>
    </source>
</reference>
<dbReference type="RefSeq" id="XP_040629088.1">
    <property type="nucleotide sequence ID" value="XM_040775070.1"/>
</dbReference>